<keyword evidence="1" id="KW-0472">Membrane</keyword>
<dbReference type="PROSITE" id="PS51257">
    <property type="entry name" value="PROKAR_LIPOPROTEIN"/>
    <property type="match status" value="1"/>
</dbReference>
<dbReference type="Gene3D" id="3.40.50.720">
    <property type="entry name" value="NAD(P)-binding Rossmann-like Domain"/>
    <property type="match status" value="2"/>
</dbReference>
<dbReference type="SUPFAM" id="SSF51735">
    <property type="entry name" value="NAD(P)-binding Rossmann-fold domains"/>
    <property type="match status" value="1"/>
</dbReference>
<dbReference type="PROSITE" id="PS51201">
    <property type="entry name" value="RCK_N"/>
    <property type="match status" value="1"/>
</dbReference>
<dbReference type="InterPro" id="IPR003032">
    <property type="entry name" value="Ryanodine_rcpt"/>
</dbReference>
<accession>A0ABS5RIE6</accession>
<dbReference type="InterPro" id="IPR050721">
    <property type="entry name" value="Trk_Ktr_HKT_K-transport"/>
</dbReference>
<dbReference type="EMBL" id="JAHCLR010000004">
    <property type="protein sequence ID" value="MBS9532714.1"/>
    <property type="molecule type" value="Genomic_DNA"/>
</dbReference>
<evidence type="ECO:0000256" key="1">
    <source>
        <dbReference type="SAM" id="Phobius"/>
    </source>
</evidence>
<evidence type="ECO:0000259" key="2">
    <source>
        <dbReference type="PROSITE" id="PS51201"/>
    </source>
</evidence>
<dbReference type="PANTHER" id="PTHR43833">
    <property type="entry name" value="POTASSIUM CHANNEL PROTEIN 2-RELATED-RELATED"/>
    <property type="match status" value="1"/>
</dbReference>
<reference evidence="3 4" key="1">
    <citation type="submission" date="2021-05" db="EMBL/GenBank/DDBJ databases">
        <title>Mycobacterium acidophilum sp. nov., an extremely acid-tolerant member of the genus Mycobacterium.</title>
        <authorList>
            <person name="Xia J."/>
        </authorList>
    </citation>
    <scope>NUCLEOTIDE SEQUENCE [LARGE SCALE GENOMIC DNA]</scope>
    <source>
        <strain evidence="3 4">M1</strain>
    </source>
</reference>
<dbReference type="InterPro" id="IPR003148">
    <property type="entry name" value="RCK_N"/>
</dbReference>
<feature type="transmembrane region" description="Helical" evidence="1">
    <location>
        <begin position="17"/>
        <end position="37"/>
    </location>
</feature>
<feature type="domain" description="RCK N-terminal" evidence="2">
    <location>
        <begin position="109"/>
        <end position="238"/>
    </location>
</feature>
<keyword evidence="4" id="KW-1185">Reference proteome</keyword>
<feature type="transmembrane region" description="Helical" evidence="1">
    <location>
        <begin position="78"/>
        <end position="97"/>
    </location>
</feature>
<gene>
    <name evidence="3" type="ORF">KIH27_03830</name>
</gene>
<dbReference type="Pfam" id="PF02254">
    <property type="entry name" value="TrkA_N"/>
    <property type="match status" value="1"/>
</dbReference>
<dbReference type="Pfam" id="PF02026">
    <property type="entry name" value="RyR"/>
    <property type="match status" value="1"/>
</dbReference>
<keyword evidence="1" id="KW-0812">Transmembrane</keyword>
<evidence type="ECO:0000313" key="3">
    <source>
        <dbReference type="EMBL" id="MBS9532714.1"/>
    </source>
</evidence>
<organism evidence="3 4">
    <name type="scientific">Mycolicibacter acidiphilus</name>
    <dbReference type="NCBI Taxonomy" id="2835306"/>
    <lineage>
        <taxon>Bacteria</taxon>
        <taxon>Bacillati</taxon>
        <taxon>Actinomycetota</taxon>
        <taxon>Actinomycetes</taxon>
        <taxon>Mycobacteriales</taxon>
        <taxon>Mycobacteriaceae</taxon>
        <taxon>Mycolicibacter</taxon>
    </lineage>
</organism>
<keyword evidence="1" id="KW-1133">Transmembrane helix</keyword>
<dbReference type="InterPro" id="IPR036291">
    <property type="entry name" value="NAD(P)-bd_dom_sf"/>
</dbReference>
<protein>
    <submittedName>
        <fullName evidence="3">NAD-binding protein</fullName>
    </submittedName>
</protein>
<sequence>MSAADDRWLSKLTDPRWYWVLAPAALVTFVIGCWGYLSYEEGGHSLTDAVYGSVKLFFLHAAPQPESHVGIALNIARFVGPVIAGWAALIALVSLFWDRVQQLLIPLKRGHVVVCGLGYVGLEFVRQLHDAGYRAVVVEADENNPHIAMCRGWGYPVIVGDAQLASTLDAAGVRKAARLLAVTPDSVVNTEIVARGRAQAGRGSERPVLRCLARVDDPGLCLLLRIAEANHGDDDSSLDFFSTDEIGARLLFEHHPADFSGAPHIVVAHPDSLGAGLIFHAARKWHDERTDDSIRLLVTVIDDRPDERVAALLDRYPTVQQVCDFRCYRATVRDLDRLAAERADLPAISQIYVTADRDERTVATALAVRQVLSAHTPLVAAVSRAYAVGDLLADKRTPGSMTVDVFRTLQETCTVELIEGGSFEAVAQEIYRRYRLMQSAADLSAPPWSGLDEAGRVASRAQARHVGVKLRSVGCEIAPLRDWCAKEFTFDPDELHSLTVMEHDRWWREKEAAGWTLGPKDDKRKTHPDLVPWEQLPDDVADWDRQFVVAIPEMLAAVGLQIVDVRGTSRRTTAVGS</sequence>
<comment type="caution">
    <text evidence="3">The sequence shown here is derived from an EMBL/GenBank/DDBJ whole genome shotgun (WGS) entry which is preliminary data.</text>
</comment>
<name>A0ABS5RIE6_9MYCO</name>
<evidence type="ECO:0000313" key="4">
    <source>
        <dbReference type="Proteomes" id="UP001519535"/>
    </source>
</evidence>
<proteinExistence type="predicted"/>
<dbReference type="PANTHER" id="PTHR43833:SF11">
    <property type="entry name" value="VOLTAGE-GATED POTASSIUM CHANNEL KCH"/>
    <property type="match status" value="1"/>
</dbReference>
<dbReference type="Gene3D" id="6.20.350.10">
    <property type="match status" value="1"/>
</dbReference>
<dbReference type="Proteomes" id="UP001519535">
    <property type="component" value="Unassembled WGS sequence"/>
</dbReference>